<dbReference type="InterPro" id="IPR014724">
    <property type="entry name" value="RNA_pol_RPB2_OB-fold"/>
</dbReference>
<dbReference type="GO" id="GO:0000428">
    <property type="term" value="C:DNA-directed RNA polymerase complex"/>
    <property type="evidence" value="ECO:0007669"/>
    <property type="project" value="UniProtKB-KW"/>
</dbReference>
<dbReference type="Gene3D" id="3.90.1100.10">
    <property type="match status" value="3"/>
</dbReference>
<organism evidence="16 17">
    <name type="scientific">Candidatus Pandoraea novymonadis</name>
    <dbReference type="NCBI Taxonomy" id="1808959"/>
    <lineage>
        <taxon>Bacteria</taxon>
        <taxon>Pseudomonadati</taxon>
        <taxon>Pseudomonadota</taxon>
        <taxon>Betaproteobacteria</taxon>
        <taxon>Burkholderiales</taxon>
        <taxon>Burkholderiaceae</taxon>
        <taxon>Pandoraea</taxon>
    </lineage>
</organism>
<dbReference type="InterPro" id="IPR007641">
    <property type="entry name" value="RNA_pol_Rpb2_7"/>
</dbReference>
<dbReference type="Gene3D" id="3.90.1110.10">
    <property type="entry name" value="RNA polymerase Rpb2, domain 2"/>
    <property type="match status" value="1"/>
</dbReference>
<dbReference type="InterPro" id="IPR007645">
    <property type="entry name" value="RNA_pol_Rpb2_3"/>
</dbReference>
<gene>
    <name evidence="6 16" type="primary">rpoB</name>
    <name evidence="16" type="ORF">BZL35_00741</name>
</gene>
<dbReference type="Pfam" id="PF10385">
    <property type="entry name" value="RNA_pol_Rpb2_45"/>
    <property type="match status" value="1"/>
</dbReference>
<evidence type="ECO:0000259" key="13">
    <source>
        <dbReference type="Pfam" id="PF04563"/>
    </source>
</evidence>
<dbReference type="CDD" id="cd00653">
    <property type="entry name" value="RNA_pol_B_RPB2"/>
    <property type="match status" value="1"/>
</dbReference>
<evidence type="ECO:0000256" key="8">
    <source>
        <dbReference type="RuleBase" id="RU363031"/>
    </source>
</evidence>
<evidence type="ECO:0000313" key="17">
    <source>
        <dbReference type="Proteomes" id="UP000242660"/>
    </source>
</evidence>
<accession>A0ABX5FD46</accession>
<dbReference type="PROSITE" id="PS01166">
    <property type="entry name" value="RNA_POL_BETA"/>
    <property type="match status" value="1"/>
</dbReference>
<evidence type="ECO:0000256" key="1">
    <source>
        <dbReference type="ARBA" id="ARBA00022478"/>
    </source>
</evidence>
<proteinExistence type="inferred from homology"/>
<dbReference type="Gene3D" id="2.40.270.10">
    <property type="entry name" value="DNA-directed RNA polymerase, subunit 2, domain 6"/>
    <property type="match status" value="1"/>
</dbReference>
<dbReference type="Gene3D" id="2.40.50.100">
    <property type="match status" value="1"/>
</dbReference>
<dbReference type="RefSeq" id="WP_106182890.1">
    <property type="nucleotide sequence ID" value="NZ_MUHY01000002.1"/>
</dbReference>
<dbReference type="Pfam" id="PF04563">
    <property type="entry name" value="RNA_pol_Rpb2_1"/>
    <property type="match status" value="1"/>
</dbReference>
<dbReference type="Proteomes" id="UP000242660">
    <property type="component" value="Unassembled WGS sequence"/>
</dbReference>
<dbReference type="InterPro" id="IPR007644">
    <property type="entry name" value="RNA_pol_bsu_protrusion"/>
</dbReference>
<evidence type="ECO:0000256" key="9">
    <source>
        <dbReference type="SAM" id="Coils"/>
    </source>
</evidence>
<dbReference type="NCBIfam" id="TIGR02013">
    <property type="entry name" value="rpoB"/>
    <property type="match status" value="1"/>
</dbReference>
<dbReference type="InterPro" id="IPR010243">
    <property type="entry name" value="RNA_pol_bsu_bac"/>
</dbReference>
<keyword evidence="9" id="KW-0175">Coiled coil</keyword>
<dbReference type="InterPro" id="IPR015712">
    <property type="entry name" value="DNA-dir_RNA_pol_su2"/>
</dbReference>
<dbReference type="InterPro" id="IPR037033">
    <property type="entry name" value="DNA-dir_RNAP_su2_hyb_sf"/>
</dbReference>
<evidence type="ECO:0000256" key="7">
    <source>
        <dbReference type="RuleBase" id="RU000434"/>
    </source>
</evidence>
<evidence type="ECO:0000259" key="11">
    <source>
        <dbReference type="Pfam" id="PF04560"/>
    </source>
</evidence>
<keyword evidence="4 6" id="KW-0804">Transcription</keyword>
<keyword evidence="3 6" id="KW-0548">Nucleotidyltransferase</keyword>
<reference evidence="16 17" key="1">
    <citation type="journal article" date="2017" name="Front. Microbiol.">
        <title>Genome of Ca. Pandoraea novymonadis, an Endosymbiotic Bacterium of the Trypanosomatid Novymonas esmeraldas.</title>
        <authorList>
            <person name="Kostygov A.Y."/>
            <person name="Butenko A."/>
            <person name="Nenarokova A."/>
            <person name="Tashyreva D."/>
            <person name="Flegontov P."/>
            <person name="Lukes J."/>
            <person name="Yurchenko V."/>
        </authorList>
    </citation>
    <scope>NUCLEOTIDE SEQUENCE [LARGE SCALE GENOMIC DNA]</scope>
    <source>
        <strain evidence="16 17">E262</strain>
    </source>
</reference>
<dbReference type="InterPro" id="IPR037034">
    <property type="entry name" value="RNA_pol_Rpb2_2_sf"/>
</dbReference>
<evidence type="ECO:0000259" key="10">
    <source>
        <dbReference type="Pfam" id="PF00562"/>
    </source>
</evidence>
<dbReference type="InterPro" id="IPR007121">
    <property type="entry name" value="RNA_pol_bsu_CS"/>
</dbReference>
<dbReference type="Pfam" id="PF00562">
    <property type="entry name" value="RNA_pol_Rpb2_6"/>
    <property type="match status" value="1"/>
</dbReference>
<keyword evidence="2 6" id="KW-0808">Transferase</keyword>
<feature type="domain" description="RNA polymerase Rpb2" evidence="14">
    <location>
        <begin position="519"/>
        <end position="586"/>
    </location>
</feature>
<feature type="domain" description="DNA-directed RNA polymerase subunit 2 hybrid-binding" evidence="10">
    <location>
        <begin position="724"/>
        <end position="1290"/>
    </location>
</feature>
<feature type="domain" description="DNA-directed RNA polymerase beta subunit external 1" evidence="15">
    <location>
        <begin position="597"/>
        <end position="662"/>
    </location>
</feature>
<evidence type="ECO:0000313" key="16">
    <source>
        <dbReference type="EMBL" id="PSB91699.1"/>
    </source>
</evidence>
<dbReference type="Pfam" id="PF04565">
    <property type="entry name" value="RNA_pol_Rpb2_3"/>
    <property type="match status" value="1"/>
</dbReference>
<dbReference type="Gene3D" id="3.90.1800.10">
    <property type="entry name" value="RNA polymerase alpha subunit dimerisation domain"/>
    <property type="match status" value="1"/>
</dbReference>
<dbReference type="SUPFAM" id="SSF64484">
    <property type="entry name" value="beta and beta-prime subunits of DNA dependent RNA-polymerase"/>
    <property type="match status" value="1"/>
</dbReference>
<evidence type="ECO:0000256" key="3">
    <source>
        <dbReference type="ARBA" id="ARBA00022695"/>
    </source>
</evidence>
<sequence length="1368" mass="153229">MHYSFTEKKRIRKSFAKRPTVHKVPFLLATQLASYTAFLQEKTPAAKRKNEGLQAAFSSIFPIVSHNGFARLEFVSYFLGAPTFDVKECQQRGLTFCSALRAKVRLVILDKESPNKPVVKEIKEQEVYMGEIPLMTSTGSFVINGTERVIVSQLHRSPGVFFEHDKGKTHSSGKLLFSARIIPYRGSWLDFEFDPKDILYFRVDRRRKMPVTILLKAIGLTPEQILANFFVFDDLSLMSKGAQVRFVPERLRGEIARFDILDHEGKIIVQKDKRVNSKHIRDLENADTKFISVPEDYMLGHVLAKNVIDADTGEVIADANDEITEGLLAKLRECGVKEIQTLYTNDLDQGPYISNTLRIDETTDRTAARIAIYRMMRPGEPPTEDAVEALFNRLFYNAEAYDLSKVGRMKFNRRVGREEELGPMTLEDNDILSTIKILVNLRNGRGEVDDIDHLGNRRVRCVGELAENQFRAGLVRVERAVRERLGQAESENLMPHDLINSKPISSAIREFFGSSQLSQFMDQTNPLSEITHKRRVSALGPGGLTRERAGFEVRDVHPTHYGRVCAIETPEGPNIGLINSLALYARLNEYGFLETPYRKVLDSQVTNQIEYLSAIEEGRYVIAQANATVNDNGMLVDELVSSRAAGETMMVTPERVQYMDVAPSQIVSVAASLIPFLEHDDANRALMGSNMQRQAVPCLRPEKAVVGTGIERTVAVDSGTTVQASRGGVVDYVDAGRVVIRVNDDEAQAGEVGVEIHNLIKYTRSNQNTNINQRPIVEVGDKVSRGDVIADGASTDLGELALGQNMLVAFMPWNGYNFEDSILISERVVAEDRYTSIHIEELNVVARDTKLGPEDITRDISNLAEAQLSRLDEAGIVYVGAEVEAGDVLVGKVTPKGETQLTPEEKLLRAIFGEKASDVKDTSLRVPSGMSGTVIDVQVFTREGIERDRRAQQIIDDELKRFRLDLNDQLRIVESDAFERLERFLVGKNANGGPKKLAKGTEITKEYLADLDRYYWFDIRVSEDDAAEQLEAMKESIEQKRHQFDLAFEEKRKKLTQGDELPRGVLKMVKVHLAVKRRLQPGDKMAGRHGNKGVVSKIVPIEDMPYMADGRPVDIVLNPLGVPSRMNVGQVLEVHLGWAAKGLGWRIGEMLKRQTQVEEIRKFLTKIYNESGNQEDIKGFSDNEIMTLARNLKNGVPFATPVFDGAHEEEIGRMLNLAYPDDIAKELGMTKSKNQVTLHDGRTGEAFERSVTVGFMHMLKLHHLVDDKMHARSTGPYSLVTQQPLGGKAQFGGQRFGEMEVWALEAYGASYVLQEMLTVKSDDVTGRTKVYENLVKGDHVIDAGMPESFNVLVKEIRSLGIDIDLASE</sequence>
<dbReference type="Pfam" id="PF04561">
    <property type="entry name" value="RNA_pol_Rpb2_2"/>
    <property type="match status" value="2"/>
</dbReference>
<dbReference type="NCBIfam" id="NF001616">
    <property type="entry name" value="PRK00405.1"/>
    <property type="match status" value="1"/>
</dbReference>
<dbReference type="EC" id="2.7.7.6" evidence="6 8"/>
<evidence type="ECO:0000259" key="12">
    <source>
        <dbReference type="Pfam" id="PF04561"/>
    </source>
</evidence>
<evidence type="ECO:0000256" key="6">
    <source>
        <dbReference type="HAMAP-Rule" id="MF_01321"/>
    </source>
</evidence>
<dbReference type="InterPro" id="IPR007642">
    <property type="entry name" value="RNA_pol_Rpb2_2"/>
</dbReference>
<dbReference type="HAMAP" id="MF_01321">
    <property type="entry name" value="RNApol_bact_RpoB"/>
    <property type="match status" value="1"/>
</dbReference>
<comment type="similarity">
    <text evidence="6 7">Belongs to the RNA polymerase beta chain family.</text>
</comment>
<feature type="coiled-coil region" evidence="9">
    <location>
        <begin position="1020"/>
        <end position="1047"/>
    </location>
</feature>
<dbReference type="InterPro" id="IPR007120">
    <property type="entry name" value="DNA-dir_RNAP_su2_dom"/>
</dbReference>
<dbReference type="InterPro" id="IPR019462">
    <property type="entry name" value="DNA-dir_RNA_pol_bsu_external_1"/>
</dbReference>
<dbReference type="EMBL" id="MUHY01000002">
    <property type="protein sequence ID" value="PSB91699.1"/>
    <property type="molecule type" value="Genomic_DNA"/>
</dbReference>
<evidence type="ECO:0000259" key="14">
    <source>
        <dbReference type="Pfam" id="PF04565"/>
    </source>
</evidence>
<dbReference type="Gene3D" id="2.40.50.150">
    <property type="match status" value="1"/>
</dbReference>
<protein>
    <recommendedName>
        <fullName evidence="6 8">DNA-directed RNA polymerase subunit beta</fullName>
        <shortName evidence="6">RNAP subunit beta</shortName>
        <ecNumber evidence="6 8">2.7.7.6</ecNumber>
    </recommendedName>
    <alternativeName>
        <fullName evidence="6">RNA polymerase subunit beta</fullName>
    </alternativeName>
    <alternativeName>
        <fullName evidence="6">Transcriptase subunit beta</fullName>
    </alternativeName>
</protein>
<evidence type="ECO:0000256" key="5">
    <source>
        <dbReference type="ARBA" id="ARBA00048552"/>
    </source>
</evidence>
<evidence type="ECO:0000256" key="4">
    <source>
        <dbReference type="ARBA" id="ARBA00023163"/>
    </source>
</evidence>
<evidence type="ECO:0000259" key="15">
    <source>
        <dbReference type="Pfam" id="PF10385"/>
    </source>
</evidence>
<comment type="catalytic activity">
    <reaction evidence="5 6 8">
        <text>RNA(n) + a ribonucleoside 5'-triphosphate = RNA(n+1) + diphosphate</text>
        <dbReference type="Rhea" id="RHEA:21248"/>
        <dbReference type="Rhea" id="RHEA-COMP:14527"/>
        <dbReference type="Rhea" id="RHEA-COMP:17342"/>
        <dbReference type="ChEBI" id="CHEBI:33019"/>
        <dbReference type="ChEBI" id="CHEBI:61557"/>
        <dbReference type="ChEBI" id="CHEBI:140395"/>
        <dbReference type="EC" id="2.7.7.6"/>
    </reaction>
</comment>
<feature type="domain" description="RNA polymerase beta subunit protrusion" evidence="13">
    <location>
        <begin position="27"/>
        <end position="506"/>
    </location>
</feature>
<comment type="caution">
    <text evidence="16">The sequence shown here is derived from an EMBL/GenBank/DDBJ whole genome shotgun (WGS) entry which is preliminary data.</text>
</comment>
<feature type="domain" description="RNA polymerase Rpb2" evidence="12">
    <location>
        <begin position="355"/>
        <end position="460"/>
    </location>
</feature>
<dbReference type="PANTHER" id="PTHR20856">
    <property type="entry name" value="DNA-DIRECTED RNA POLYMERASE I SUBUNIT 2"/>
    <property type="match status" value="1"/>
</dbReference>
<dbReference type="Pfam" id="PF04560">
    <property type="entry name" value="RNA_pol_Rpb2_7"/>
    <property type="match status" value="1"/>
</dbReference>
<evidence type="ECO:0000256" key="2">
    <source>
        <dbReference type="ARBA" id="ARBA00022679"/>
    </source>
</evidence>
<comment type="subunit">
    <text evidence="6 8">The RNAP catalytic core consists of 2 alpha, 1 beta, 1 beta' and 1 omega subunit. When a sigma factor is associated with the core the holoenzyme is formed, which can initiate transcription.</text>
</comment>
<feature type="domain" description="RNA polymerase Rpb2" evidence="12">
    <location>
        <begin position="156"/>
        <end position="228"/>
    </location>
</feature>
<keyword evidence="1 6" id="KW-0240">DNA-directed RNA polymerase</keyword>
<keyword evidence="17" id="KW-1185">Reference proteome</keyword>
<comment type="function">
    <text evidence="6 8">DNA-dependent RNA polymerase catalyzes the transcription of DNA into RNA using the four ribonucleoside triphosphates as substrates.</text>
</comment>
<name>A0ABX5FD46_9BURK</name>
<feature type="domain" description="RNA polymerase Rpb2" evidence="11">
    <location>
        <begin position="1292"/>
        <end position="1366"/>
    </location>
</feature>